<dbReference type="InterPro" id="IPR000909">
    <property type="entry name" value="PLipase_C_PInositol-sp_X_dom"/>
</dbReference>
<dbReference type="PROSITE" id="PS50007">
    <property type="entry name" value="PIPLC_X_DOMAIN"/>
    <property type="match status" value="1"/>
</dbReference>
<dbReference type="PANTHER" id="PTHR13593">
    <property type="match status" value="1"/>
</dbReference>
<dbReference type="OrthoDB" id="1046782at2759"/>
<reference evidence="3" key="2">
    <citation type="submission" date="2025-08" db="UniProtKB">
        <authorList>
            <consortium name="Ensembl"/>
        </authorList>
    </citation>
    <scope>IDENTIFICATION</scope>
</reference>
<evidence type="ECO:0000313" key="3">
    <source>
        <dbReference type="Ensembl" id="ENSSFOP00015006724.2"/>
    </source>
</evidence>
<organism evidence="3 4">
    <name type="scientific">Scleropages formosus</name>
    <name type="common">Asian bonytongue</name>
    <name type="synonym">Osteoglossum formosum</name>
    <dbReference type="NCBI Taxonomy" id="113540"/>
    <lineage>
        <taxon>Eukaryota</taxon>
        <taxon>Metazoa</taxon>
        <taxon>Chordata</taxon>
        <taxon>Craniata</taxon>
        <taxon>Vertebrata</taxon>
        <taxon>Euteleostomi</taxon>
        <taxon>Actinopterygii</taxon>
        <taxon>Neopterygii</taxon>
        <taxon>Teleostei</taxon>
        <taxon>Osteoglossocephala</taxon>
        <taxon>Osteoglossomorpha</taxon>
        <taxon>Osteoglossiformes</taxon>
        <taxon>Osteoglossidae</taxon>
        <taxon>Scleropages</taxon>
    </lineage>
</organism>
<feature type="domain" description="Phosphatidylinositol-specific phospholipase C X" evidence="2">
    <location>
        <begin position="39"/>
        <end position="158"/>
    </location>
</feature>
<evidence type="ECO:0000256" key="1">
    <source>
        <dbReference type="SAM" id="SignalP"/>
    </source>
</evidence>
<name>A0A8C9R764_SCLFO</name>
<dbReference type="Proteomes" id="UP000694397">
    <property type="component" value="Chromosome 10"/>
</dbReference>
<sequence length="291" mass="33134">FLYFIILKMIHGVLSHHFNNNKRLQESDKNEEWMKNIRDDVPISQITIPGSHDALARHWGAFVKCQSWSFENQLMAGVRYFDLRVSDRPGNDLNLVHGIFIQFIKLGTVIEEAVYFLGKHPSETILIRVKLEGPNKNKINNDQPLIRDVRGKIVLLKIQDRYDFGIDLDSTHRKGEHKVKDVNDKWNIIQNHLLEAKNKCNNENGHVILLYSSGTGVGSSCNPITPKSLAKIINEKLCQKLAELHTEDRNSCFGIIAMDFPGLELIKQIIKVNESKCKNDNNSPGSKSNGK</sequence>
<feature type="chain" id="PRO_5034870763" evidence="1">
    <location>
        <begin position="16"/>
        <end position="291"/>
    </location>
</feature>
<dbReference type="InterPro" id="IPR051057">
    <property type="entry name" value="PI-PLC_domain"/>
</dbReference>
<proteinExistence type="predicted"/>
<dbReference type="Gene3D" id="3.20.20.190">
    <property type="entry name" value="Phosphatidylinositol (PI) phosphodiesterase"/>
    <property type="match status" value="1"/>
</dbReference>
<reference evidence="3" key="3">
    <citation type="submission" date="2025-09" db="UniProtKB">
        <authorList>
            <consortium name="Ensembl"/>
        </authorList>
    </citation>
    <scope>IDENTIFICATION</scope>
</reference>
<accession>A0A8C9R764</accession>
<dbReference type="PANTHER" id="PTHR13593:SF147">
    <property type="entry name" value="1-PHOSPHATIDYLINOSITOL PHOSPHODIESTERASE-LIKE-RELATED"/>
    <property type="match status" value="1"/>
</dbReference>
<dbReference type="GO" id="GO:0006629">
    <property type="term" value="P:lipid metabolic process"/>
    <property type="evidence" value="ECO:0007669"/>
    <property type="project" value="InterPro"/>
</dbReference>
<dbReference type="SMART" id="SM00148">
    <property type="entry name" value="PLCXc"/>
    <property type="match status" value="1"/>
</dbReference>
<keyword evidence="1" id="KW-0732">Signal</keyword>
<dbReference type="GeneTree" id="ENSGT00390000010118"/>
<dbReference type="SUPFAM" id="SSF51695">
    <property type="entry name" value="PLC-like phosphodiesterases"/>
    <property type="match status" value="1"/>
</dbReference>
<dbReference type="Pfam" id="PF00388">
    <property type="entry name" value="PI-PLC-X"/>
    <property type="match status" value="1"/>
</dbReference>
<evidence type="ECO:0000313" key="4">
    <source>
        <dbReference type="Proteomes" id="UP000694397"/>
    </source>
</evidence>
<evidence type="ECO:0000259" key="2">
    <source>
        <dbReference type="SMART" id="SM00148"/>
    </source>
</evidence>
<protein>
    <submittedName>
        <fullName evidence="3">Si:dkey-152b24.7</fullName>
    </submittedName>
</protein>
<reference evidence="3 4" key="1">
    <citation type="submission" date="2019-04" db="EMBL/GenBank/DDBJ databases">
        <authorList>
            <consortium name="Wellcome Sanger Institute Data Sharing"/>
        </authorList>
    </citation>
    <scope>NUCLEOTIDE SEQUENCE [LARGE SCALE GENOMIC DNA]</scope>
</reference>
<keyword evidence="4" id="KW-1185">Reference proteome</keyword>
<dbReference type="AlphaFoldDB" id="A0A8C9R764"/>
<dbReference type="GO" id="GO:0008081">
    <property type="term" value="F:phosphoric diester hydrolase activity"/>
    <property type="evidence" value="ECO:0007669"/>
    <property type="project" value="InterPro"/>
</dbReference>
<dbReference type="Ensembl" id="ENSSFOT00015006828.2">
    <property type="protein sequence ID" value="ENSSFOP00015006724.2"/>
    <property type="gene ID" value="ENSSFOG00015004400.2"/>
</dbReference>
<dbReference type="InterPro" id="IPR017946">
    <property type="entry name" value="PLC-like_Pdiesterase_TIM-brl"/>
</dbReference>
<feature type="signal peptide" evidence="1">
    <location>
        <begin position="1"/>
        <end position="15"/>
    </location>
</feature>